<evidence type="ECO:0000313" key="5">
    <source>
        <dbReference type="EMBL" id="GAS98229.1"/>
    </source>
</evidence>
<dbReference type="GO" id="GO:0052689">
    <property type="term" value="F:carboxylic ester hydrolase activity"/>
    <property type="evidence" value="ECO:0007669"/>
    <property type="project" value="UniProtKB-KW"/>
</dbReference>
<dbReference type="InterPro" id="IPR029058">
    <property type="entry name" value="AB_hydrolase_fold"/>
</dbReference>
<dbReference type="PANTHER" id="PTHR33630:SF9">
    <property type="entry name" value="CUTINASE 4"/>
    <property type="match status" value="1"/>
</dbReference>
<dbReference type="Gene3D" id="3.40.50.1820">
    <property type="entry name" value="alpha/beta hydrolase"/>
    <property type="match status" value="1"/>
</dbReference>
<dbReference type="Pfam" id="PF01083">
    <property type="entry name" value="Cutinase"/>
    <property type="match status" value="1"/>
</dbReference>
<sequence>MREESCAEAGGSPVRSVTRRLGSLLAATAAVLAGATVTAPAAVAAPCPDAEVVFARGTGEPPGPGGVGQAFIDALRAKASGKSVSDYAVNYQASADFNDGIQFALTVVDGIRDATNHIQAVAADCPATKMVLGGFSQGAAVAAFSTSAEIPAGVPAAFVPAPMAPEISDHVAAVVLFGKPSNQFLSDAGAPLITIGPLYVPKTIDLCAPGDTICDGAPPGPPTGAHTAYVADGLVNQAAEFAASRL</sequence>
<dbReference type="RefSeq" id="WP_062659064.1">
    <property type="nucleotide sequence ID" value="NZ_BCSY01000081.1"/>
</dbReference>
<dbReference type="AlphaFoldDB" id="A0A100WHY2"/>
<evidence type="ECO:0000256" key="1">
    <source>
        <dbReference type="ARBA" id="ARBA00007534"/>
    </source>
</evidence>
<keyword evidence="3" id="KW-0378">Hydrolase</keyword>
<reference evidence="6" key="1">
    <citation type="journal article" date="2016" name="Genome Announc.">
        <title>Draft Genome Sequences of Five Rapidly Growing Mycobacterium Species, M. thermoresistibile, M. fortuitum subsp. acetamidolyticum, M. canariasense, M. brisbanense, and M. novocastrense.</title>
        <authorList>
            <person name="Katahira K."/>
            <person name="Ogura Y."/>
            <person name="Gotoh Y."/>
            <person name="Hayashi T."/>
        </authorList>
    </citation>
    <scope>NUCLEOTIDE SEQUENCE [LARGE SCALE GENOMIC DNA]</scope>
    <source>
        <strain evidence="6">JCM15298</strain>
    </source>
</reference>
<evidence type="ECO:0000313" key="6">
    <source>
        <dbReference type="Proteomes" id="UP000069443"/>
    </source>
</evidence>
<name>A0A100WHY2_MYCCR</name>
<dbReference type="InterPro" id="IPR000675">
    <property type="entry name" value="Cutinase/axe"/>
</dbReference>
<evidence type="ECO:0000256" key="3">
    <source>
        <dbReference type="ARBA" id="ARBA00022801"/>
    </source>
</evidence>
<gene>
    <name evidence="5" type="ORF">RMCC_5194</name>
</gene>
<proteinExistence type="inferred from homology"/>
<keyword evidence="2" id="KW-0719">Serine esterase</keyword>
<comment type="caution">
    <text evidence="5">The sequence shown here is derived from an EMBL/GenBank/DDBJ whole genome shotgun (WGS) entry which is preliminary data.</text>
</comment>
<protein>
    <submittedName>
        <fullName evidence="5">Cutinase</fullName>
    </submittedName>
</protein>
<evidence type="ECO:0000256" key="2">
    <source>
        <dbReference type="ARBA" id="ARBA00022487"/>
    </source>
</evidence>
<comment type="similarity">
    <text evidence="1">Belongs to the cutinase family.</text>
</comment>
<accession>A0A100WHY2</accession>
<dbReference type="SMART" id="SM01110">
    <property type="entry name" value="Cutinase"/>
    <property type="match status" value="1"/>
</dbReference>
<evidence type="ECO:0000256" key="4">
    <source>
        <dbReference type="ARBA" id="ARBA00023157"/>
    </source>
</evidence>
<dbReference type="EMBL" id="BCSY01000081">
    <property type="protein sequence ID" value="GAS98229.1"/>
    <property type="molecule type" value="Genomic_DNA"/>
</dbReference>
<dbReference type="SUPFAM" id="SSF53474">
    <property type="entry name" value="alpha/beta-Hydrolases"/>
    <property type="match status" value="1"/>
</dbReference>
<dbReference type="Proteomes" id="UP000069443">
    <property type="component" value="Unassembled WGS sequence"/>
</dbReference>
<organism evidence="5 6">
    <name type="scientific">Mycolicibacterium canariasense</name>
    <name type="common">Mycobacterium canariasense</name>
    <dbReference type="NCBI Taxonomy" id="228230"/>
    <lineage>
        <taxon>Bacteria</taxon>
        <taxon>Bacillati</taxon>
        <taxon>Actinomycetota</taxon>
        <taxon>Actinomycetes</taxon>
        <taxon>Mycobacteriales</taxon>
        <taxon>Mycobacteriaceae</taxon>
        <taxon>Mycolicibacterium</taxon>
    </lineage>
</organism>
<reference evidence="6" key="2">
    <citation type="submission" date="2016-02" db="EMBL/GenBank/DDBJ databases">
        <title>Draft genome sequence of five rapidly growing Mycobacterium species.</title>
        <authorList>
            <person name="Katahira K."/>
            <person name="Gotou Y."/>
            <person name="Iida K."/>
            <person name="Ogura Y."/>
            <person name="Hayashi T."/>
        </authorList>
    </citation>
    <scope>NUCLEOTIDE SEQUENCE [LARGE SCALE GENOMIC DNA]</scope>
    <source>
        <strain evidence="6">JCM15298</strain>
    </source>
</reference>
<dbReference type="PANTHER" id="PTHR33630">
    <property type="entry name" value="CUTINASE RV1984C-RELATED-RELATED"/>
    <property type="match status" value="1"/>
</dbReference>
<keyword evidence="4" id="KW-1015">Disulfide bond</keyword>
<dbReference type="OrthoDB" id="3690529at2"/>
<keyword evidence="6" id="KW-1185">Reference proteome</keyword>
<dbReference type="STRING" id="228230.RMCC_5194"/>